<name>A0A143H9M0_9BACL</name>
<dbReference type="OrthoDB" id="2736682at2"/>
<proteinExistence type="predicted"/>
<dbReference type="RefSeq" id="WP_066785413.1">
    <property type="nucleotide sequence ID" value="NZ_CP014806.1"/>
</dbReference>
<accession>A0A143H9M0</accession>
<dbReference type="STRING" id="241244.ATY39_02610"/>
<evidence type="ECO:0000313" key="1">
    <source>
        <dbReference type="EMBL" id="AMW98418.1"/>
    </source>
</evidence>
<keyword evidence="2" id="KW-1185">Reference proteome</keyword>
<protein>
    <submittedName>
        <fullName evidence="1">Uncharacterized protein</fullName>
    </submittedName>
</protein>
<dbReference type="KEGG" id="rst:ATY39_02610"/>
<organism evidence="1 2">
    <name type="scientific">Rummeliibacillus stabekisii</name>
    <dbReference type="NCBI Taxonomy" id="241244"/>
    <lineage>
        <taxon>Bacteria</taxon>
        <taxon>Bacillati</taxon>
        <taxon>Bacillota</taxon>
        <taxon>Bacilli</taxon>
        <taxon>Bacillales</taxon>
        <taxon>Caryophanaceae</taxon>
        <taxon>Rummeliibacillus</taxon>
    </lineage>
</organism>
<gene>
    <name evidence="1" type="ORF">ATY39_02610</name>
</gene>
<dbReference type="AlphaFoldDB" id="A0A143H9M0"/>
<dbReference type="EMBL" id="CP014806">
    <property type="protein sequence ID" value="AMW98418.1"/>
    <property type="molecule type" value="Genomic_DNA"/>
</dbReference>
<sequence>MKTGEVWSAAVGESFLVCPVPDCKHIAPIITKVHCRMHHNMEREEIEKKYGGPRIVKMNGGFSNVDH</sequence>
<evidence type="ECO:0000313" key="2">
    <source>
        <dbReference type="Proteomes" id="UP000076021"/>
    </source>
</evidence>
<dbReference type="Proteomes" id="UP000076021">
    <property type="component" value="Chromosome"/>
</dbReference>
<reference evidence="1 2" key="1">
    <citation type="journal article" date="2016" name="Genome Announc.">
        <title>Whole-Genome Sequence of Rummeliibacillus stabekisii Strain PP9 Isolated from Antarctic Soil.</title>
        <authorList>
            <person name="da Mota F.F."/>
            <person name="Vollu R.E."/>
            <person name="Jurelevicius D."/>
            <person name="Seldin L."/>
        </authorList>
    </citation>
    <scope>NUCLEOTIDE SEQUENCE [LARGE SCALE GENOMIC DNA]</scope>
    <source>
        <strain evidence="1 2">PP9</strain>
    </source>
</reference>
<reference evidence="2" key="2">
    <citation type="submission" date="2016-03" db="EMBL/GenBank/DDBJ databases">
        <authorList>
            <person name="Ploux O."/>
        </authorList>
    </citation>
    <scope>NUCLEOTIDE SEQUENCE [LARGE SCALE GENOMIC DNA]</scope>
    <source>
        <strain evidence="2">PP9</strain>
    </source>
</reference>